<gene>
    <name evidence="1" type="ordered locus">HNE_1185</name>
</gene>
<organism evidence="1 2">
    <name type="scientific">Hyphomonas neptunium (strain ATCC 15444)</name>
    <dbReference type="NCBI Taxonomy" id="228405"/>
    <lineage>
        <taxon>Bacteria</taxon>
        <taxon>Pseudomonadati</taxon>
        <taxon>Pseudomonadota</taxon>
        <taxon>Alphaproteobacteria</taxon>
        <taxon>Hyphomonadales</taxon>
        <taxon>Hyphomonadaceae</taxon>
        <taxon>Hyphomonas</taxon>
    </lineage>
</organism>
<dbReference type="KEGG" id="hne:HNE_1185"/>
<dbReference type="Proteomes" id="UP000001959">
    <property type="component" value="Chromosome"/>
</dbReference>
<dbReference type="HOGENOM" id="CLU_1353110_0_0_5"/>
<dbReference type="STRING" id="228405.HNE_1185"/>
<sequence>MQSNPYYTRTGRILWRLPMSEIQIDYARLAQRAEEFGFRRGEFLDLKAGLQLAEELTGQVMATPESITWIDSLTGMTGWVTGSPVDGIFISVPLSVAGVAAVRDGSFVPAWPSLAHICVEGEACGGVYIGIYAGSNKDARRRVMMAAAVVRVDIFGAVPCFARGATEDGKRSMASLGFQPIEGGLSDLWGQDPLPQSQEDAA</sequence>
<dbReference type="AlphaFoldDB" id="Q0C2Z0"/>
<dbReference type="EMBL" id="CP000158">
    <property type="protein sequence ID" value="ABI78181.1"/>
    <property type="molecule type" value="Genomic_DNA"/>
</dbReference>
<reference evidence="1 2" key="1">
    <citation type="journal article" date="2006" name="J. Bacteriol.">
        <title>Comparative genomic evidence for a close relationship between the dimorphic prosthecate bacteria Hyphomonas neptunium and Caulobacter crescentus.</title>
        <authorList>
            <person name="Badger J.H."/>
            <person name="Hoover T.R."/>
            <person name="Brun Y.V."/>
            <person name="Weiner R.M."/>
            <person name="Laub M.T."/>
            <person name="Alexandre G."/>
            <person name="Mrazek J."/>
            <person name="Ren Q."/>
            <person name="Paulsen I.T."/>
            <person name="Nelson K.E."/>
            <person name="Khouri H.M."/>
            <person name="Radune D."/>
            <person name="Sosa J."/>
            <person name="Dodson R.J."/>
            <person name="Sullivan S.A."/>
            <person name="Rosovitz M.J."/>
            <person name="Madupu R."/>
            <person name="Brinkac L.M."/>
            <person name="Durkin A.S."/>
            <person name="Daugherty S.C."/>
            <person name="Kothari S.P."/>
            <person name="Giglio M.G."/>
            <person name="Zhou L."/>
            <person name="Haft D.H."/>
            <person name="Selengut J.D."/>
            <person name="Davidsen T.M."/>
            <person name="Yang Q."/>
            <person name="Zafar N."/>
            <person name="Ward N.L."/>
        </authorList>
    </citation>
    <scope>NUCLEOTIDE SEQUENCE [LARGE SCALE GENOMIC DNA]</scope>
    <source>
        <strain evidence="1 2">ATCC 15444</strain>
    </source>
</reference>
<keyword evidence="2" id="KW-1185">Reference proteome</keyword>
<accession>Q0C2Z0</accession>
<evidence type="ECO:0000313" key="1">
    <source>
        <dbReference type="EMBL" id="ABI78181.1"/>
    </source>
</evidence>
<proteinExistence type="predicted"/>
<evidence type="ECO:0000313" key="2">
    <source>
        <dbReference type="Proteomes" id="UP000001959"/>
    </source>
</evidence>
<name>Q0C2Z0_HYPNA</name>
<protein>
    <submittedName>
        <fullName evidence="1">Uncharacterized protein</fullName>
    </submittedName>
</protein>